<accession>A0A4R7FG12</accession>
<dbReference type="InterPro" id="IPR011057">
    <property type="entry name" value="Mss4-like_sf"/>
</dbReference>
<evidence type="ECO:0000259" key="4">
    <source>
        <dbReference type="PROSITE" id="PS51790"/>
    </source>
</evidence>
<protein>
    <recommendedName>
        <fullName evidence="3">Peptide methionine sulfoxide reductase MsrB</fullName>
        <ecNumber evidence="3">1.8.4.12</ecNumber>
    </recommendedName>
    <alternativeName>
        <fullName evidence="3">Peptide-methionine (R)-S-oxide reductase</fullName>
    </alternativeName>
</protein>
<comment type="caution">
    <text evidence="3">Lacks conserved residue(s) required for the propagation of feature annotation.</text>
</comment>
<dbReference type="Proteomes" id="UP000295344">
    <property type="component" value="Unassembled WGS sequence"/>
</dbReference>
<dbReference type="EC" id="1.8.4.12" evidence="3"/>
<comment type="catalytic activity">
    <reaction evidence="2 3">
        <text>L-methionyl-[protein] + [thioredoxin]-disulfide + H2O = L-methionyl-(R)-S-oxide-[protein] + [thioredoxin]-dithiol</text>
        <dbReference type="Rhea" id="RHEA:24164"/>
        <dbReference type="Rhea" id="RHEA-COMP:10698"/>
        <dbReference type="Rhea" id="RHEA-COMP:10700"/>
        <dbReference type="Rhea" id="RHEA-COMP:12313"/>
        <dbReference type="Rhea" id="RHEA-COMP:12314"/>
        <dbReference type="ChEBI" id="CHEBI:15377"/>
        <dbReference type="ChEBI" id="CHEBI:16044"/>
        <dbReference type="ChEBI" id="CHEBI:29950"/>
        <dbReference type="ChEBI" id="CHEBI:45764"/>
        <dbReference type="ChEBI" id="CHEBI:50058"/>
        <dbReference type="EC" id="1.8.4.12"/>
    </reaction>
</comment>
<evidence type="ECO:0000313" key="6">
    <source>
        <dbReference type="Proteomes" id="UP000295344"/>
    </source>
</evidence>
<dbReference type="Gene3D" id="2.170.150.20">
    <property type="entry name" value="Peptide methionine sulfoxide reductase"/>
    <property type="match status" value="1"/>
</dbReference>
<reference evidence="5 6" key="1">
    <citation type="submission" date="2019-03" db="EMBL/GenBank/DDBJ databases">
        <title>Genomic Encyclopedia of Archaeal and Bacterial Type Strains, Phase II (KMG-II): from individual species to whole genera.</title>
        <authorList>
            <person name="Goeker M."/>
        </authorList>
    </citation>
    <scope>NUCLEOTIDE SEQUENCE [LARGE SCALE GENOMIC DNA]</scope>
    <source>
        <strain evidence="5 6">DSM 24782</strain>
    </source>
</reference>
<dbReference type="NCBIfam" id="TIGR00357">
    <property type="entry name" value="peptide-methionine (R)-S-oxide reductase MsrB"/>
    <property type="match status" value="1"/>
</dbReference>
<dbReference type="GO" id="GO:0005737">
    <property type="term" value="C:cytoplasm"/>
    <property type="evidence" value="ECO:0007669"/>
    <property type="project" value="TreeGrafter"/>
</dbReference>
<dbReference type="Pfam" id="PF01641">
    <property type="entry name" value="SelR"/>
    <property type="match status" value="1"/>
</dbReference>
<feature type="active site" description="Nucleophile" evidence="3">
    <location>
        <position position="122"/>
    </location>
</feature>
<feature type="domain" description="MsrB" evidence="4">
    <location>
        <begin position="10"/>
        <end position="133"/>
    </location>
</feature>
<evidence type="ECO:0000256" key="1">
    <source>
        <dbReference type="ARBA" id="ARBA00023002"/>
    </source>
</evidence>
<gene>
    <name evidence="3" type="primary">msrB</name>
    <name evidence="5" type="ORF">CLV52_2949</name>
</gene>
<dbReference type="PANTHER" id="PTHR10173:SF59">
    <property type="entry name" value="PEPTIDE METHIONINE SULFOXIDE REDUCTASE MSRA_MSRB"/>
    <property type="match status" value="1"/>
</dbReference>
<dbReference type="PROSITE" id="PS51790">
    <property type="entry name" value="MSRB"/>
    <property type="match status" value="1"/>
</dbReference>
<dbReference type="HAMAP" id="MF_01400">
    <property type="entry name" value="MsrB"/>
    <property type="match status" value="1"/>
</dbReference>
<keyword evidence="6" id="KW-1185">Reference proteome</keyword>
<sequence>MTTSTKYGKTAEAVAKLTPNQYAVTQEAATEPAFRNQYWNNHDKGLYVDVVSGEPLFASADKYDSGCGWPSFTRPVPGSGIVEKQDRQFGMLRIEVRSGGADSHLGHVFDDGPVAEGGLRYCINSAALRFVPESELEAQGYGEYRALIESNTNSKES</sequence>
<dbReference type="GO" id="GO:0006979">
    <property type="term" value="P:response to oxidative stress"/>
    <property type="evidence" value="ECO:0007669"/>
    <property type="project" value="InterPro"/>
</dbReference>
<dbReference type="GO" id="GO:0033743">
    <property type="term" value="F:peptide-methionine (R)-S-oxide reductase activity"/>
    <property type="evidence" value="ECO:0007669"/>
    <property type="project" value="UniProtKB-UniRule"/>
</dbReference>
<keyword evidence="1 3" id="KW-0560">Oxidoreductase</keyword>
<evidence type="ECO:0000256" key="2">
    <source>
        <dbReference type="ARBA" id="ARBA00048488"/>
    </source>
</evidence>
<dbReference type="FunFam" id="2.170.150.20:FF:000003">
    <property type="entry name" value="Peptide methionine sulfoxide reductase MsrB"/>
    <property type="match status" value="1"/>
</dbReference>
<dbReference type="AlphaFoldDB" id="A0A4R7FG12"/>
<name>A0A4R7FG12_9MICO</name>
<dbReference type="OrthoDB" id="9785497at2"/>
<evidence type="ECO:0000256" key="3">
    <source>
        <dbReference type="HAMAP-Rule" id="MF_01400"/>
    </source>
</evidence>
<dbReference type="RefSeq" id="WP_133767084.1">
    <property type="nucleotide sequence ID" value="NZ_BAAARP010000001.1"/>
</dbReference>
<dbReference type="InterPro" id="IPR028427">
    <property type="entry name" value="Met_Sox_Rdtase_MsrB"/>
</dbReference>
<organism evidence="5 6">
    <name type="scientific">Amnibacterium kyonggiense</name>
    <dbReference type="NCBI Taxonomy" id="595671"/>
    <lineage>
        <taxon>Bacteria</taxon>
        <taxon>Bacillati</taxon>
        <taxon>Actinomycetota</taxon>
        <taxon>Actinomycetes</taxon>
        <taxon>Micrococcales</taxon>
        <taxon>Microbacteriaceae</taxon>
        <taxon>Amnibacterium</taxon>
    </lineage>
</organism>
<dbReference type="InterPro" id="IPR002579">
    <property type="entry name" value="Met_Sox_Rdtase_MsrB_dom"/>
</dbReference>
<dbReference type="SUPFAM" id="SSF51316">
    <property type="entry name" value="Mss4-like"/>
    <property type="match status" value="1"/>
</dbReference>
<dbReference type="EMBL" id="SOAM01000003">
    <property type="protein sequence ID" value="TDS75840.1"/>
    <property type="molecule type" value="Genomic_DNA"/>
</dbReference>
<comment type="caution">
    <text evidence="5">The sequence shown here is derived from an EMBL/GenBank/DDBJ whole genome shotgun (WGS) entry which is preliminary data.</text>
</comment>
<dbReference type="PANTHER" id="PTHR10173">
    <property type="entry name" value="METHIONINE SULFOXIDE REDUCTASE"/>
    <property type="match status" value="1"/>
</dbReference>
<comment type="similarity">
    <text evidence="3">Belongs to the MsrB Met sulfoxide reductase family.</text>
</comment>
<evidence type="ECO:0000313" key="5">
    <source>
        <dbReference type="EMBL" id="TDS75840.1"/>
    </source>
</evidence>
<dbReference type="GO" id="GO:0030091">
    <property type="term" value="P:protein repair"/>
    <property type="evidence" value="ECO:0007669"/>
    <property type="project" value="InterPro"/>
</dbReference>
<proteinExistence type="inferred from homology"/>